<keyword evidence="1" id="KW-0812">Transmembrane</keyword>
<dbReference type="EMBL" id="JAROKS010000006">
    <property type="protein sequence ID" value="KAK1802644.1"/>
    <property type="molecule type" value="Genomic_DNA"/>
</dbReference>
<dbReference type="Proteomes" id="UP001239994">
    <property type="component" value="Unassembled WGS sequence"/>
</dbReference>
<keyword evidence="1" id="KW-1133">Transmembrane helix</keyword>
<evidence type="ECO:0000256" key="1">
    <source>
        <dbReference type="SAM" id="Phobius"/>
    </source>
</evidence>
<dbReference type="PANTHER" id="PTHR46013:SF4">
    <property type="entry name" value="B-CELL RECEPTOR CD22-RELATED"/>
    <property type="match status" value="1"/>
</dbReference>
<feature type="transmembrane region" description="Helical" evidence="1">
    <location>
        <begin position="191"/>
        <end position="214"/>
    </location>
</feature>
<evidence type="ECO:0000313" key="3">
    <source>
        <dbReference type="Proteomes" id="UP001239994"/>
    </source>
</evidence>
<dbReference type="AlphaFoldDB" id="A0AAD8ZPH3"/>
<reference evidence="2" key="1">
    <citation type="submission" date="2023-03" db="EMBL/GenBank/DDBJ databases">
        <title>Electrophorus voltai genome.</title>
        <authorList>
            <person name="Bian C."/>
        </authorList>
    </citation>
    <scope>NUCLEOTIDE SEQUENCE</scope>
    <source>
        <strain evidence="2">CB-2022</strain>
        <tissue evidence="2">Muscle</tissue>
    </source>
</reference>
<protein>
    <recommendedName>
        <fullName evidence="4">Ig-like domain-containing protein</fullName>
    </recommendedName>
</protein>
<name>A0AAD8ZPH3_9TELE</name>
<sequence length="322" mass="36148">MSLSSEGSEATSVCLMMSFRTPLPTLITLFMSLGVDGTEWSVKYKQTEICVLKGSTVFINGTYTKPAGLEVKEEFWVTKDFNGNENKPLYCRPTNDSGGVQCYVDEQQHFSLKLINVTKEDEHDYRFRIITNVANEKWLGDPVKISVTGSGQTYNITISSNSSGWYYCVAQNEHGMLKSASIDVTLKAGHFYILPVAVGVGLCGIVLPLSIVLFMKRESLKRTPASSPVIPMTLPHPALLFMRYCRNITKRIITEKSNLQLYPNAVKRHLCLPSIALLYRFHCEGHFYILPIVVGVGLRGIVVPLNSFTDEEEKFKALRKHH</sequence>
<accession>A0AAD8ZPH3</accession>
<evidence type="ECO:0000313" key="2">
    <source>
        <dbReference type="EMBL" id="KAK1802644.1"/>
    </source>
</evidence>
<dbReference type="PANTHER" id="PTHR46013">
    <property type="entry name" value="VASCULAR CELL ADHESION MOLECULE 1"/>
    <property type="match status" value="1"/>
</dbReference>
<evidence type="ECO:0008006" key="4">
    <source>
        <dbReference type="Google" id="ProtNLM"/>
    </source>
</evidence>
<comment type="caution">
    <text evidence="2">The sequence shown here is derived from an EMBL/GenBank/DDBJ whole genome shotgun (WGS) entry which is preliminary data.</text>
</comment>
<keyword evidence="3" id="KW-1185">Reference proteome</keyword>
<dbReference type="InterPro" id="IPR013783">
    <property type="entry name" value="Ig-like_fold"/>
</dbReference>
<proteinExistence type="predicted"/>
<dbReference type="Gene3D" id="2.60.40.10">
    <property type="entry name" value="Immunoglobulins"/>
    <property type="match status" value="2"/>
</dbReference>
<keyword evidence="1" id="KW-0472">Membrane</keyword>
<organism evidence="2 3">
    <name type="scientific">Electrophorus voltai</name>
    <dbReference type="NCBI Taxonomy" id="2609070"/>
    <lineage>
        <taxon>Eukaryota</taxon>
        <taxon>Metazoa</taxon>
        <taxon>Chordata</taxon>
        <taxon>Craniata</taxon>
        <taxon>Vertebrata</taxon>
        <taxon>Euteleostomi</taxon>
        <taxon>Actinopterygii</taxon>
        <taxon>Neopterygii</taxon>
        <taxon>Teleostei</taxon>
        <taxon>Ostariophysi</taxon>
        <taxon>Gymnotiformes</taxon>
        <taxon>Gymnotoidei</taxon>
        <taxon>Gymnotidae</taxon>
        <taxon>Electrophorus</taxon>
    </lineage>
</organism>
<gene>
    <name evidence="2" type="ORF">P4O66_004287</name>
</gene>